<evidence type="ECO:0000313" key="2">
    <source>
        <dbReference type="EMBL" id="CAG2185750.1"/>
    </source>
</evidence>
<evidence type="ECO:0000259" key="1">
    <source>
        <dbReference type="PROSITE" id="PS50041"/>
    </source>
</evidence>
<sequence>MVMCQYVTSWSCLSNESKKDFDDSRIALKDMETHLGNTVKKLENGFKKITASIQDQLGVVKNALSNVGGKVKKVDSDFQVLGKDFQKTKWHKYNGHCYYYSSDTKTWFNAERKCRDIGGYSIKLDDREEHEKIFASRPSSNMVYWIGLTDLNEGEFRWSFDQTKATFLPWARNYGKQGNGYDCVAYNNNKTAEWFDYICNTKYHYMRELFL</sequence>
<feature type="domain" description="C-type lectin" evidence="1">
    <location>
        <begin position="93"/>
        <end position="208"/>
    </location>
</feature>
<reference evidence="2" key="1">
    <citation type="submission" date="2021-03" db="EMBL/GenBank/DDBJ databases">
        <authorList>
            <person name="Bekaert M."/>
        </authorList>
    </citation>
    <scope>NUCLEOTIDE SEQUENCE</scope>
</reference>
<dbReference type="InterPro" id="IPR050111">
    <property type="entry name" value="C-type_lectin/snaclec_domain"/>
</dbReference>
<comment type="caution">
    <text evidence="2">The sequence shown here is derived from an EMBL/GenBank/DDBJ whole genome shotgun (WGS) entry which is preliminary data.</text>
</comment>
<accession>A0A8S3PQ67</accession>
<keyword evidence="3" id="KW-1185">Reference proteome</keyword>
<dbReference type="InterPro" id="IPR016187">
    <property type="entry name" value="CTDL_fold"/>
</dbReference>
<dbReference type="PROSITE" id="PS50041">
    <property type="entry name" value="C_TYPE_LECTIN_2"/>
    <property type="match status" value="1"/>
</dbReference>
<dbReference type="AlphaFoldDB" id="A0A8S3PQ67"/>
<dbReference type="PANTHER" id="PTHR22803">
    <property type="entry name" value="MANNOSE, PHOSPHOLIPASE, LECTIN RECEPTOR RELATED"/>
    <property type="match status" value="1"/>
</dbReference>
<dbReference type="SMART" id="SM00034">
    <property type="entry name" value="CLECT"/>
    <property type="match status" value="1"/>
</dbReference>
<dbReference type="OrthoDB" id="6062911at2759"/>
<dbReference type="Pfam" id="PF00059">
    <property type="entry name" value="Lectin_C"/>
    <property type="match status" value="1"/>
</dbReference>
<name>A0A8S3PQ67_MYTED</name>
<dbReference type="EMBL" id="CAJPWZ010000098">
    <property type="protein sequence ID" value="CAG2185750.1"/>
    <property type="molecule type" value="Genomic_DNA"/>
</dbReference>
<dbReference type="InterPro" id="IPR001304">
    <property type="entry name" value="C-type_lectin-like"/>
</dbReference>
<gene>
    <name evidence="2" type="ORF">MEDL_1326</name>
</gene>
<proteinExistence type="predicted"/>
<dbReference type="Proteomes" id="UP000683360">
    <property type="component" value="Unassembled WGS sequence"/>
</dbReference>
<evidence type="ECO:0000313" key="3">
    <source>
        <dbReference type="Proteomes" id="UP000683360"/>
    </source>
</evidence>
<organism evidence="2 3">
    <name type="scientific">Mytilus edulis</name>
    <name type="common">Blue mussel</name>
    <dbReference type="NCBI Taxonomy" id="6550"/>
    <lineage>
        <taxon>Eukaryota</taxon>
        <taxon>Metazoa</taxon>
        <taxon>Spiralia</taxon>
        <taxon>Lophotrochozoa</taxon>
        <taxon>Mollusca</taxon>
        <taxon>Bivalvia</taxon>
        <taxon>Autobranchia</taxon>
        <taxon>Pteriomorphia</taxon>
        <taxon>Mytilida</taxon>
        <taxon>Mytiloidea</taxon>
        <taxon>Mytilidae</taxon>
        <taxon>Mytilinae</taxon>
        <taxon>Mytilus</taxon>
    </lineage>
</organism>
<dbReference type="CDD" id="cd00037">
    <property type="entry name" value="CLECT"/>
    <property type="match status" value="1"/>
</dbReference>
<dbReference type="SUPFAM" id="SSF56436">
    <property type="entry name" value="C-type lectin-like"/>
    <property type="match status" value="1"/>
</dbReference>
<dbReference type="InterPro" id="IPR016186">
    <property type="entry name" value="C-type_lectin-like/link_sf"/>
</dbReference>
<dbReference type="Gene3D" id="3.10.100.10">
    <property type="entry name" value="Mannose-Binding Protein A, subunit A"/>
    <property type="match status" value="1"/>
</dbReference>
<protein>
    <recommendedName>
        <fullName evidence="1">C-type lectin domain-containing protein</fullName>
    </recommendedName>
</protein>